<accession>A0A2L0XAV4</accession>
<dbReference type="GO" id="GO:0043565">
    <property type="term" value="F:sequence-specific DNA binding"/>
    <property type="evidence" value="ECO:0007669"/>
    <property type="project" value="TreeGrafter"/>
</dbReference>
<dbReference type="InterPro" id="IPR000847">
    <property type="entry name" value="LysR_HTH_N"/>
</dbReference>
<gene>
    <name evidence="5" type="ORF">DDF84_016280</name>
</gene>
<dbReference type="InterPro" id="IPR036390">
    <property type="entry name" value="WH_DNA-bd_sf"/>
</dbReference>
<evidence type="ECO:0000256" key="1">
    <source>
        <dbReference type="ARBA" id="ARBA00009437"/>
    </source>
</evidence>
<dbReference type="PANTHER" id="PTHR30537">
    <property type="entry name" value="HTH-TYPE TRANSCRIPTIONAL REGULATOR"/>
    <property type="match status" value="1"/>
</dbReference>
<keyword evidence="2" id="KW-0805">Transcription regulation</keyword>
<dbReference type="Gene3D" id="1.10.10.10">
    <property type="entry name" value="Winged helix-like DNA-binding domain superfamily/Winged helix DNA-binding domain"/>
    <property type="match status" value="1"/>
</dbReference>
<dbReference type="SUPFAM" id="SSF46785">
    <property type="entry name" value="Winged helix' DNA-binding domain"/>
    <property type="match status" value="1"/>
</dbReference>
<dbReference type="Proteomes" id="UP000253772">
    <property type="component" value="Chromosome c1"/>
</dbReference>
<dbReference type="OrthoDB" id="8714815at2"/>
<evidence type="ECO:0000256" key="3">
    <source>
        <dbReference type="ARBA" id="ARBA00023125"/>
    </source>
</evidence>
<dbReference type="PROSITE" id="PS50931">
    <property type="entry name" value="HTH_LYSR"/>
    <property type="match status" value="1"/>
</dbReference>
<dbReference type="AlphaFoldDB" id="A0A2L0XAV4"/>
<dbReference type="FunFam" id="1.10.10.10:FF:000001">
    <property type="entry name" value="LysR family transcriptional regulator"/>
    <property type="match status" value="1"/>
</dbReference>
<evidence type="ECO:0000256" key="2">
    <source>
        <dbReference type="ARBA" id="ARBA00023015"/>
    </source>
</evidence>
<evidence type="ECO:0000313" key="5">
    <source>
        <dbReference type="EMBL" id="QBP11201.1"/>
    </source>
</evidence>
<protein>
    <submittedName>
        <fullName evidence="5">LysR family transcriptional regulator</fullName>
    </submittedName>
</protein>
<keyword evidence="3" id="KW-0238">DNA-binding</keyword>
<dbReference type="InterPro" id="IPR005119">
    <property type="entry name" value="LysR_subst-bd"/>
</dbReference>
<dbReference type="EMBL" id="CP037900">
    <property type="protein sequence ID" value="QBP11201.1"/>
    <property type="molecule type" value="Genomic_DNA"/>
</dbReference>
<proteinExistence type="inferred from homology"/>
<keyword evidence="4" id="KW-0804">Transcription</keyword>
<reference evidence="5 6" key="1">
    <citation type="submission" date="2019-03" db="EMBL/GenBank/DDBJ databases">
        <title>Comparative insights into the high quality Complete genome sequence of highly metal resistant Cupriavidus metallidurans strain BS1 isolated from a gold-copper mine.</title>
        <authorList>
            <person name="Mazhar H.S."/>
            <person name="Rensing C."/>
        </authorList>
    </citation>
    <scope>NUCLEOTIDE SEQUENCE [LARGE SCALE GENOMIC DNA]</scope>
    <source>
        <strain evidence="5 6">BS1</strain>
    </source>
</reference>
<dbReference type="InterPro" id="IPR036388">
    <property type="entry name" value="WH-like_DNA-bd_sf"/>
</dbReference>
<organism evidence="5 6">
    <name type="scientific">Cupriavidus metallidurans</name>
    <dbReference type="NCBI Taxonomy" id="119219"/>
    <lineage>
        <taxon>Bacteria</taxon>
        <taxon>Pseudomonadati</taxon>
        <taxon>Pseudomonadota</taxon>
        <taxon>Betaproteobacteria</taxon>
        <taxon>Burkholderiales</taxon>
        <taxon>Burkholderiaceae</taxon>
        <taxon>Cupriavidus</taxon>
    </lineage>
</organism>
<dbReference type="GO" id="GO:0006351">
    <property type="term" value="P:DNA-templated transcription"/>
    <property type="evidence" value="ECO:0007669"/>
    <property type="project" value="TreeGrafter"/>
</dbReference>
<dbReference type="GO" id="GO:0003700">
    <property type="term" value="F:DNA-binding transcription factor activity"/>
    <property type="evidence" value="ECO:0007669"/>
    <property type="project" value="InterPro"/>
</dbReference>
<name>A0A2L0XAV4_9BURK</name>
<evidence type="ECO:0000256" key="4">
    <source>
        <dbReference type="ARBA" id="ARBA00023163"/>
    </source>
</evidence>
<dbReference type="Pfam" id="PF00126">
    <property type="entry name" value="HTH_1"/>
    <property type="match status" value="1"/>
</dbReference>
<dbReference type="PANTHER" id="PTHR30537:SF31">
    <property type="entry name" value="TRANSCRIPTIONAL REGULATOR, LYSR FAMILY"/>
    <property type="match status" value="1"/>
</dbReference>
<comment type="similarity">
    <text evidence="1">Belongs to the LysR transcriptional regulatory family.</text>
</comment>
<dbReference type="RefSeq" id="WP_017512100.1">
    <property type="nucleotide sequence ID" value="NZ_CP026544.1"/>
</dbReference>
<dbReference type="Gene3D" id="3.40.190.290">
    <property type="match status" value="1"/>
</dbReference>
<dbReference type="Pfam" id="PF03466">
    <property type="entry name" value="LysR_substrate"/>
    <property type="match status" value="1"/>
</dbReference>
<dbReference type="CDD" id="cd08422">
    <property type="entry name" value="PBP2_CrgA_like"/>
    <property type="match status" value="1"/>
</dbReference>
<dbReference type="SUPFAM" id="SSF53850">
    <property type="entry name" value="Periplasmic binding protein-like II"/>
    <property type="match status" value="1"/>
</dbReference>
<sequence length="306" mass="33983">MDLHLVQAFVDIVEAGNLAEAGRRRGVTRSQISRQLGLLEEQAGAMLLRRTTRRLEMTDAGQSLYEHGLRILQEVAAAQAEIDSLGKTLRGHVRVSVPTGLGDAFIAPLLLQFAEKHPGISLRVFFANRVTDLIAAEIDVALKVTSEPPLDTVARDVCPIHWQLCASPAYLAGIAPIQQPADLAACRFLCPPYTSRRFLLTLGRDTCDGPEREDVDITPYLQSEHFPFLMNAVRQGHGISLLPLYMTWEDVRRGTLVPVLPDWKPKGLGNRLYIFTTANPHLSMATRALIGFLRETVAELEVFKER</sequence>
<evidence type="ECO:0000313" key="6">
    <source>
        <dbReference type="Proteomes" id="UP000253772"/>
    </source>
</evidence>
<dbReference type="InterPro" id="IPR058163">
    <property type="entry name" value="LysR-type_TF_proteobact-type"/>
</dbReference>